<dbReference type="InterPro" id="IPR005031">
    <property type="entry name" value="COQ10_START"/>
</dbReference>
<dbReference type="OrthoDB" id="9134299at2"/>
<dbReference type="RefSeq" id="WP_075130906.1">
    <property type="nucleotide sequence ID" value="NZ_MSIF01000001.1"/>
</dbReference>
<feature type="domain" description="Coenzyme Q-binding protein COQ10 START" evidence="1">
    <location>
        <begin position="49"/>
        <end position="132"/>
    </location>
</feature>
<organism evidence="2 3">
    <name type="scientific">Actinophytocola xinjiangensis</name>
    <dbReference type="NCBI Taxonomy" id="485602"/>
    <lineage>
        <taxon>Bacteria</taxon>
        <taxon>Bacillati</taxon>
        <taxon>Actinomycetota</taxon>
        <taxon>Actinomycetes</taxon>
        <taxon>Pseudonocardiales</taxon>
        <taxon>Pseudonocardiaceae</taxon>
    </lineage>
</organism>
<dbReference type="Pfam" id="PF03364">
    <property type="entry name" value="Polyketide_cyc"/>
    <property type="match status" value="1"/>
</dbReference>
<accession>A0A7Z1B0P0</accession>
<keyword evidence="3" id="KW-1185">Reference proteome</keyword>
<dbReference type="Gene3D" id="3.30.530.20">
    <property type="match status" value="1"/>
</dbReference>
<comment type="caution">
    <text evidence="2">The sequence shown here is derived from an EMBL/GenBank/DDBJ whole genome shotgun (WGS) entry which is preliminary data.</text>
</comment>
<dbReference type="SUPFAM" id="SSF55961">
    <property type="entry name" value="Bet v1-like"/>
    <property type="match status" value="1"/>
</dbReference>
<evidence type="ECO:0000259" key="1">
    <source>
        <dbReference type="Pfam" id="PF03364"/>
    </source>
</evidence>
<sequence>MRSTQLWAVVPWVAPDVAFGRLVDATVFPALSEEIRSIDEARPPAPGVPRHTEWAVAFRRGVLRWTQWENIDHVRRAAVFGQVDGDFAEFGGAWRVQPEDEGCRVVFEVTYDFGIESLASAMDPIAERLLLRVAGDILRGVFGPETELRVDRDHHTTIAEVG</sequence>
<reference evidence="2 3" key="1">
    <citation type="submission" date="2016-12" db="EMBL/GenBank/DDBJ databases">
        <title>The draft genome sequence of Actinophytocola xinjiangensis.</title>
        <authorList>
            <person name="Wang W."/>
            <person name="Yuan L."/>
        </authorList>
    </citation>
    <scope>NUCLEOTIDE SEQUENCE [LARGE SCALE GENOMIC DNA]</scope>
    <source>
        <strain evidence="2 3">CGMCC 4.4663</strain>
    </source>
</reference>
<evidence type="ECO:0000313" key="2">
    <source>
        <dbReference type="EMBL" id="OLF13958.1"/>
    </source>
</evidence>
<name>A0A7Z1B0P0_9PSEU</name>
<proteinExistence type="predicted"/>
<gene>
    <name evidence="2" type="ORF">BLA60_01900</name>
</gene>
<dbReference type="InterPro" id="IPR023393">
    <property type="entry name" value="START-like_dom_sf"/>
</dbReference>
<dbReference type="AlphaFoldDB" id="A0A7Z1B0P0"/>
<evidence type="ECO:0000313" key="3">
    <source>
        <dbReference type="Proteomes" id="UP000185696"/>
    </source>
</evidence>
<dbReference type="Proteomes" id="UP000185696">
    <property type="component" value="Unassembled WGS sequence"/>
</dbReference>
<dbReference type="EMBL" id="MSIF01000001">
    <property type="protein sequence ID" value="OLF13958.1"/>
    <property type="molecule type" value="Genomic_DNA"/>
</dbReference>
<protein>
    <recommendedName>
        <fullName evidence="1">Coenzyme Q-binding protein COQ10 START domain-containing protein</fullName>
    </recommendedName>
</protein>